<reference evidence="5" key="1">
    <citation type="submission" date="2023-01" db="EMBL/GenBank/DDBJ databases">
        <title>Genome assembly of the deep-sea coral Lophelia pertusa.</title>
        <authorList>
            <person name="Herrera S."/>
            <person name="Cordes E."/>
        </authorList>
    </citation>
    <scope>NUCLEOTIDE SEQUENCE</scope>
    <source>
        <strain evidence="5">USNM1676648</strain>
        <tissue evidence="5">Polyp</tissue>
    </source>
</reference>
<keyword evidence="3" id="KW-0804">Transcription</keyword>
<protein>
    <recommendedName>
        <fullName evidence="4">Strawberry notch AAA domain-containing protein</fullName>
    </recommendedName>
</protein>
<evidence type="ECO:0000256" key="1">
    <source>
        <dbReference type="ARBA" id="ARBA00006992"/>
    </source>
</evidence>
<dbReference type="Pfam" id="PF13872">
    <property type="entry name" value="AAA_34"/>
    <property type="match status" value="1"/>
</dbReference>
<accession>A0A9X0A4G0</accession>
<evidence type="ECO:0000256" key="3">
    <source>
        <dbReference type="ARBA" id="ARBA00023163"/>
    </source>
</evidence>
<dbReference type="PANTHER" id="PTHR12706">
    <property type="entry name" value="STRAWBERRY NOTCH-RELATED"/>
    <property type="match status" value="1"/>
</dbReference>
<comment type="similarity">
    <text evidence="1">Belongs to the SBNO family.</text>
</comment>
<dbReference type="GO" id="GO:0005634">
    <property type="term" value="C:nucleus"/>
    <property type="evidence" value="ECO:0007669"/>
    <property type="project" value="TreeGrafter"/>
</dbReference>
<dbReference type="Gene3D" id="3.40.50.300">
    <property type="entry name" value="P-loop containing nucleotide triphosphate hydrolases"/>
    <property type="match status" value="1"/>
</dbReference>
<dbReference type="SUPFAM" id="SSF52540">
    <property type="entry name" value="P-loop containing nucleoside triphosphate hydrolases"/>
    <property type="match status" value="1"/>
</dbReference>
<organism evidence="5 6">
    <name type="scientific">Desmophyllum pertusum</name>
    <dbReference type="NCBI Taxonomy" id="174260"/>
    <lineage>
        <taxon>Eukaryota</taxon>
        <taxon>Metazoa</taxon>
        <taxon>Cnidaria</taxon>
        <taxon>Anthozoa</taxon>
        <taxon>Hexacorallia</taxon>
        <taxon>Scleractinia</taxon>
        <taxon>Caryophylliina</taxon>
        <taxon>Caryophylliidae</taxon>
        <taxon>Desmophyllum</taxon>
    </lineage>
</organism>
<dbReference type="GO" id="GO:0031490">
    <property type="term" value="F:chromatin DNA binding"/>
    <property type="evidence" value="ECO:0007669"/>
    <property type="project" value="TreeGrafter"/>
</dbReference>
<dbReference type="InterPro" id="IPR027417">
    <property type="entry name" value="P-loop_NTPase"/>
</dbReference>
<gene>
    <name evidence="5" type="ORF">OS493_010515</name>
</gene>
<dbReference type="EMBL" id="MU825400">
    <property type="protein sequence ID" value="KAJ7392855.1"/>
    <property type="molecule type" value="Genomic_DNA"/>
</dbReference>
<name>A0A9X0A4G0_9CNID</name>
<dbReference type="Proteomes" id="UP001163046">
    <property type="component" value="Unassembled WGS sequence"/>
</dbReference>
<evidence type="ECO:0000259" key="4">
    <source>
        <dbReference type="Pfam" id="PF13872"/>
    </source>
</evidence>
<proteinExistence type="inferred from homology"/>
<evidence type="ECO:0000313" key="5">
    <source>
        <dbReference type="EMBL" id="KAJ7392855.1"/>
    </source>
</evidence>
<sequence length="408" mass="44916">MALSSPESPAPPRRVFINRVENPTEEHEELNKMAHGVIAESRSEDVFSSYVCHSLLNHKGIQCHPGDIVEAGCLAAQQLPAAKYGLFESLPQDLVETGKLSDLQLEGVLYACQRHQMVLANGQRAGFFIGDGAGVGKGRQISGIVLDNVARGRCRHVWFSISADLKLDAQRDLHDIGCYVKVIDGCQQLDKETRVFGLPADFKEGVVFSTYATLVSSVQKGTNRQSRLQQLIDWCGGEQFNGCLIFDECHKAKHFVPGKEENSTKVALAVTTLQRILLKARVVYCSATGVTDVKNMAFMERLGLWGDGTAFKSFDSFLTSITKRGLGAAEMLAMEMKASGMYVSRGLSFRQAEFVNVEAPLTESQIKVYDTAVHVWCELKKSLEYAIGRTTTSTPRVCQCFGQVISVF</sequence>
<evidence type="ECO:0000313" key="6">
    <source>
        <dbReference type="Proteomes" id="UP001163046"/>
    </source>
</evidence>
<dbReference type="PANTHER" id="PTHR12706:SF33">
    <property type="entry name" value="PROTEIN WITH HELICASE_C DOMAIN"/>
    <property type="match status" value="1"/>
</dbReference>
<dbReference type="InterPro" id="IPR026741">
    <property type="entry name" value="SNO"/>
</dbReference>
<keyword evidence="2" id="KW-0805">Transcription regulation</keyword>
<comment type="caution">
    <text evidence="5">The sequence shown here is derived from an EMBL/GenBank/DDBJ whole genome shotgun (WGS) entry which is preliminary data.</text>
</comment>
<dbReference type="GO" id="GO:0006355">
    <property type="term" value="P:regulation of DNA-templated transcription"/>
    <property type="evidence" value="ECO:0007669"/>
    <property type="project" value="InterPro"/>
</dbReference>
<feature type="domain" description="Strawberry notch AAA" evidence="4">
    <location>
        <begin position="64"/>
        <end position="371"/>
    </location>
</feature>
<dbReference type="GO" id="GO:0042393">
    <property type="term" value="F:histone binding"/>
    <property type="evidence" value="ECO:0007669"/>
    <property type="project" value="TreeGrafter"/>
</dbReference>
<keyword evidence="6" id="KW-1185">Reference proteome</keyword>
<dbReference type="AlphaFoldDB" id="A0A9X0A4G0"/>
<dbReference type="OrthoDB" id="5965205at2759"/>
<dbReference type="FunFam" id="3.40.50.300:FF:000342">
    <property type="entry name" value="Protein strawberry notch homolog 2"/>
    <property type="match status" value="1"/>
</dbReference>
<evidence type="ECO:0000256" key="2">
    <source>
        <dbReference type="ARBA" id="ARBA00023015"/>
    </source>
</evidence>
<dbReference type="InterPro" id="IPR039187">
    <property type="entry name" value="SNO_AAA"/>
</dbReference>